<feature type="domain" description="FAD/NAD(P)-binding" evidence="10">
    <location>
        <begin position="9"/>
        <end position="325"/>
    </location>
</feature>
<evidence type="ECO:0000313" key="12">
    <source>
        <dbReference type="EMBL" id="TPE49368.1"/>
    </source>
</evidence>
<keyword evidence="9" id="KW-0472">Membrane</keyword>
<organism evidence="12 13">
    <name type="scientific">Amaricoccus solimangrovi</name>
    <dbReference type="NCBI Taxonomy" id="2589815"/>
    <lineage>
        <taxon>Bacteria</taxon>
        <taxon>Pseudomonadati</taxon>
        <taxon>Pseudomonadota</taxon>
        <taxon>Alphaproteobacteria</taxon>
        <taxon>Rhodobacterales</taxon>
        <taxon>Paracoccaceae</taxon>
        <taxon>Amaricoccus</taxon>
    </lineage>
</organism>
<dbReference type="RefSeq" id="WP_140454889.1">
    <property type="nucleotide sequence ID" value="NZ_VFRP01000015.1"/>
</dbReference>
<comment type="caution">
    <text evidence="12">The sequence shown here is derived from an EMBL/GenBank/DDBJ whole genome shotgun (WGS) entry which is preliminary data.</text>
</comment>
<dbReference type="Proteomes" id="UP000319255">
    <property type="component" value="Unassembled WGS sequence"/>
</dbReference>
<feature type="domain" description="External alternative NADH-ubiquinone oxidoreductase-like C-terminal" evidence="11">
    <location>
        <begin position="349"/>
        <end position="407"/>
    </location>
</feature>
<protein>
    <recommendedName>
        <fullName evidence="2">NADH:ubiquinone reductase (non-electrogenic)</fullName>
        <ecNumber evidence="2">1.6.5.9</ecNumber>
    </recommendedName>
</protein>
<evidence type="ECO:0000256" key="1">
    <source>
        <dbReference type="ARBA" id="ARBA00005272"/>
    </source>
</evidence>
<dbReference type="Gene3D" id="3.50.50.100">
    <property type="match status" value="1"/>
</dbReference>
<evidence type="ECO:0000256" key="7">
    <source>
        <dbReference type="ARBA" id="ARBA00023027"/>
    </source>
</evidence>
<gene>
    <name evidence="12" type="ORF">FJM51_14665</name>
</gene>
<dbReference type="Pfam" id="PF07992">
    <property type="entry name" value="Pyr_redox_2"/>
    <property type="match status" value="1"/>
</dbReference>
<evidence type="ECO:0000313" key="13">
    <source>
        <dbReference type="Proteomes" id="UP000319255"/>
    </source>
</evidence>
<keyword evidence="7" id="KW-0520">NAD</keyword>
<dbReference type="PRINTS" id="PR00411">
    <property type="entry name" value="PNDRDTASEI"/>
</dbReference>
<reference evidence="12 13" key="1">
    <citation type="submission" date="2019-06" db="EMBL/GenBank/DDBJ databases">
        <title>A novel bacterium of genus Amaricoccus, isolated from marine sediment.</title>
        <authorList>
            <person name="Huang H."/>
            <person name="Mo K."/>
            <person name="Hu Y."/>
        </authorList>
    </citation>
    <scope>NUCLEOTIDE SEQUENCE [LARGE SCALE GENOMIC DNA]</scope>
    <source>
        <strain evidence="12 13">HB172011</strain>
    </source>
</reference>
<dbReference type="PRINTS" id="PR00368">
    <property type="entry name" value="FADPNR"/>
</dbReference>
<sequence>MSAEAADHHVVIVGAGFAGLKLAHDLRGAPVRITIIDQRNHHLFQPLLYQVATTLLATSEIAWPIRRLFRNRRDVTTLLGQVQGVDRAAREVLLRDGHRVGYDTLVLATGARHAYFGHDEWEPSAPGLKTLEDATTIRRRLLLAFEQAEKEDDPEARRALMTFCVIGGGPTGVELTGIIAELAHKTLPREFRRIDTRETRVILIEAGPRPLPVFPPRLSDYAARALTRLGAEVRLGQPVTDVSDAGVRIGEAFLPARTVIWAAGVQASRAARWLDVPADRAGRVLVGPDLTVPGMPEIFVIGDTAHVEVDGAPVPGVAPAAKQQGAHAARVIRARLSGRAAPGPFAYRHLGNLATVGRSAAVIDFGRFQLTGWLAWWIWGFAHIYFLIGARSRLAVAISWLWSFISGQNSARLITQKETLRAEAADHDPPPQDRAHAP</sequence>
<accession>A0A501WJ46</accession>
<comment type="similarity">
    <text evidence="1">Belongs to the NADH dehydrogenase family.</text>
</comment>
<keyword evidence="6" id="KW-0560">Oxidoreductase</keyword>
<dbReference type="OrthoDB" id="9781621at2"/>
<evidence type="ECO:0000259" key="10">
    <source>
        <dbReference type="Pfam" id="PF07992"/>
    </source>
</evidence>
<evidence type="ECO:0000256" key="8">
    <source>
        <dbReference type="ARBA" id="ARBA00047599"/>
    </source>
</evidence>
<dbReference type="Pfam" id="PF22366">
    <property type="entry name" value="NDH2_C"/>
    <property type="match status" value="1"/>
</dbReference>
<dbReference type="GO" id="GO:0050136">
    <property type="term" value="F:NADH dehydrogenase (quinone) (non-electrogenic) activity"/>
    <property type="evidence" value="ECO:0007669"/>
    <property type="project" value="UniProtKB-EC"/>
</dbReference>
<keyword evidence="3" id="KW-0285">Flavoprotein</keyword>
<keyword evidence="9" id="KW-1133">Transmembrane helix</keyword>
<evidence type="ECO:0000256" key="3">
    <source>
        <dbReference type="ARBA" id="ARBA00022630"/>
    </source>
</evidence>
<feature type="transmembrane region" description="Helical" evidence="9">
    <location>
        <begin position="370"/>
        <end position="388"/>
    </location>
</feature>
<dbReference type="EMBL" id="VFRP01000015">
    <property type="protein sequence ID" value="TPE49368.1"/>
    <property type="molecule type" value="Genomic_DNA"/>
</dbReference>
<keyword evidence="13" id="KW-1185">Reference proteome</keyword>
<evidence type="ECO:0000256" key="2">
    <source>
        <dbReference type="ARBA" id="ARBA00012637"/>
    </source>
</evidence>
<evidence type="ECO:0000256" key="6">
    <source>
        <dbReference type="ARBA" id="ARBA00023002"/>
    </source>
</evidence>
<comment type="catalytic activity">
    <reaction evidence="8">
        <text>a quinone + NADH + H(+) = a quinol + NAD(+)</text>
        <dbReference type="Rhea" id="RHEA:46160"/>
        <dbReference type="ChEBI" id="CHEBI:15378"/>
        <dbReference type="ChEBI" id="CHEBI:24646"/>
        <dbReference type="ChEBI" id="CHEBI:57540"/>
        <dbReference type="ChEBI" id="CHEBI:57945"/>
        <dbReference type="ChEBI" id="CHEBI:132124"/>
        <dbReference type="EC" id="1.6.5.9"/>
    </reaction>
</comment>
<dbReference type="PANTHER" id="PTHR43706">
    <property type="entry name" value="NADH DEHYDROGENASE"/>
    <property type="match status" value="1"/>
</dbReference>
<evidence type="ECO:0000256" key="5">
    <source>
        <dbReference type="ARBA" id="ARBA00022946"/>
    </source>
</evidence>
<evidence type="ECO:0000256" key="9">
    <source>
        <dbReference type="SAM" id="Phobius"/>
    </source>
</evidence>
<name>A0A501WJ46_9RHOB</name>
<keyword evidence="9" id="KW-0812">Transmembrane</keyword>
<proteinExistence type="inferred from homology"/>
<dbReference type="SUPFAM" id="SSF51905">
    <property type="entry name" value="FAD/NAD(P)-binding domain"/>
    <property type="match status" value="1"/>
</dbReference>
<keyword evidence="5" id="KW-0809">Transit peptide</keyword>
<dbReference type="InterPro" id="IPR045024">
    <property type="entry name" value="NDH-2"/>
</dbReference>
<evidence type="ECO:0000256" key="4">
    <source>
        <dbReference type="ARBA" id="ARBA00022827"/>
    </source>
</evidence>
<dbReference type="PANTHER" id="PTHR43706:SF47">
    <property type="entry name" value="EXTERNAL NADH-UBIQUINONE OXIDOREDUCTASE 1, MITOCHONDRIAL-RELATED"/>
    <property type="match status" value="1"/>
</dbReference>
<keyword evidence="4" id="KW-0274">FAD</keyword>
<dbReference type="InterPro" id="IPR054585">
    <property type="entry name" value="NDH2-like_C"/>
</dbReference>
<dbReference type="InterPro" id="IPR023753">
    <property type="entry name" value="FAD/NAD-binding_dom"/>
</dbReference>
<dbReference type="EC" id="1.6.5.9" evidence="2"/>
<evidence type="ECO:0000259" key="11">
    <source>
        <dbReference type="Pfam" id="PF22366"/>
    </source>
</evidence>
<dbReference type="AlphaFoldDB" id="A0A501WJ46"/>
<dbReference type="InterPro" id="IPR036188">
    <property type="entry name" value="FAD/NAD-bd_sf"/>
</dbReference>